<evidence type="ECO:0000256" key="6">
    <source>
        <dbReference type="ARBA" id="ARBA00023116"/>
    </source>
</evidence>
<name>A0A1F6XW34_9BACT</name>
<feature type="domain" description="ATP-cone" evidence="11">
    <location>
        <begin position="112"/>
        <end position="202"/>
    </location>
</feature>
<organism evidence="12 13">
    <name type="scientific">Candidatus Nomurabacteria bacterium RIFCSPLOWO2_02_FULL_40_10</name>
    <dbReference type="NCBI Taxonomy" id="1801786"/>
    <lineage>
        <taxon>Bacteria</taxon>
        <taxon>Candidatus Nomuraibacteriota</taxon>
    </lineage>
</organism>
<dbReference type="SUPFAM" id="SSF51998">
    <property type="entry name" value="PFL-like glycyl radical enzymes"/>
    <property type="match status" value="1"/>
</dbReference>
<dbReference type="Gene3D" id="3.20.70.20">
    <property type="match status" value="1"/>
</dbReference>
<dbReference type="GO" id="GO:0004748">
    <property type="term" value="F:ribonucleoside-diphosphate reductase activity, thioredoxin disulfide as acceptor"/>
    <property type="evidence" value="ECO:0007669"/>
    <property type="project" value="UniProtKB-EC"/>
</dbReference>
<dbReference type="InterPro" id="IPR013509">
    <property type="entry name" value="RNR_lsu_N"/>
</dbReference>
<evidence type="ECO:0000256" key="8">
    <source>
        <dbReference type="ARBA" id="ARBA00047754"/>
    </source>
</evidence>
<dbReference type="EMBL" id="MFVK01000038">
    <property type="protein sequence ID" value="OGI98293.1"/>
    <property type="molecule type" value="Genomic_DNA"/>
</dbReference>
<evidence type="ECO:0000256" key="1">
    <source>
        <dbReference type="ARBA" id="ARBA00010406"/>
    </source>
</evidence>
<evidence type="ECO:0000256" key="5">
    <source>
        <dbReference type="ARBA" id="ARBA00023002"/>
    </source>
</evidence>
<dbReference type="SUPFAM" id="SSF48168">
    <property type="entry name" value="R1 subunit of ribonucleotide reductase, N-terminal domain"/>
    <property type="match status" value="1"/>
</dbReference>
<dbReference type="Pfam" id="PF00317">
    <property type="entry name" value="Ribonuc_red_lgN"/>
    <property type="match status" value="1"/>
</dbReference>
<dbReference type="InterPro" id="IPR000788">
    <property type="entry name" value="RNR_lg_C"/>
</dbReference>
<dbReference type="Proteomes" id="UP000176479">
    <property type="component" value="Unassembled WGS sequence"/>
</dbReference>
<dbReference type="UniPathway" id="UPA00326"/>
<evidence type="ECO:0000313" key="13">
    <source>
        <dbReference type="Proteomes" id="UP000176479"/>
    </source>
</evidence>
<keyword evidence="3 9" id="KW-0547">Nucleotide-binding</keyword>
<evidence type="ECO:0000259" key="11">
    <source>
        <dbReference type="PROSITE" id="PS51161"/>
    </source>
</evidence>
<dbReference type="AlphaFoldDB" id="A0A1F6XW34"/>
<comment type="caution">
    <text evidence="12">The sequence shown here is derived from an EMBL/GenBank/DDBJ whole genome shotgun (WGS) entry which is preliminary data.</text>
</comment>
<dbReference type="InterPro" id="IPR005144">
    <property type="entry name" value="ATP-cone_dom"/>
</dbReference>
<dbReference type="InterPro" id="IPR039718">
    <property type="entry name" value="Rrm1"/>
</dbReference>
<dbReference type="GO" id="GO:0009263">
    <property type="term" value="P:deoxyribonucleotide biosynthetic process"/>
    <property type="evidence" value="ECO:0007669"/>
    <property type="project" value="UniProtKB-KW"/>
</dbReference>
<dbReference type="InterPro" id="IPR008926">
    <property type="entry name" value="RNR_R1-su_N"/>
</dbReference>
<dbReference type="GO" id="GO:0005971">
    <property type="term" value="C:ribonucleoside-diphosphate reductase complex"/>
    <property type="evidence" value="ECO:0007669"/>
    <property type="project" value="TreeGrafter"/>
</dbReference>
<reference evidence="12 13" key="1">
    <citation type="journal article" date="2016" name="Nat. Commun.">
        <title>Thousands of microbial genomes shed light on interconnected biogeochemical processes in an aquifer system.</title>
        <authorList>
            <person name="Anantharaman K."/>
            <person name="Brown C.T."/>
            <person name="Hug L.A."/>
            <person name="Sharon I."/>
            <person name="Castelle C.J."/>
            <person name="Probst A.J."/>
            <person name="Thomas B.C."/>
            <person name="Singh A."/>
            <person name="Wilkins M.J."/>
            <person name="Karaoz U."/>
            <person name="Brodie E.L."/>
            <person name="Williams K.H."/>
            <person name="Hubbard S.S."/>
            <person name="Banfield J.F."/>
        </authorList>
    </citation>
    <scope>NUCLEOTIDE SEQUENCE [LARGE SCALE GENOMIC DNA]</scope>
</reference>
<dbReference type="PANTHER" id="PTHR11573:SF6">
    <property type="entry name" value="RIBONUCLEOSIDE-DIPHOSPHATE REDUCTASE LARGE SUBUNIT"/>
    <property type="match status" value="1"/>
</dbReference>
<dbReference type="InterPro" id="IPR013346">
    <property type="entry name" value="NrdE_NrdA_C"/>
</dbReference>
<evidence type="ECO:0000256" key="3">
    <source>
        <dbReference type="ARBA" id="ARBA00022741"/>
    </source>
</evidence>
<evidence type="ECO:0000256" key="10">
    <source>
        <dbReference type="RuleBase" id="RU003410"/>
    </source>
</evidence>
<dbReference type="PRINTS" id="PR01183">
    <property type="entry name" value="RIBORDTASEM1"/>
</dbReference>
<dbReference type="NCBIfam" id="TIGR02506">
    <property type="entry name" value="NrdE_NrdA"/>
    <property type="match status" value="1"/>
</dbReference>
<comment type="similarity">
    <text evidence="1 10">Belongs to the ribonucleoside diphosphate reductase large chain family.</text>
</comment>
<accession>A0A1F6XW34</accession>
<evidence type="ECO:0000256" key="2">
    <source>
        <dbReference type="ARBA" id="ARBA00022533"/>
    </source>
</evidence>
<comment type="catalytic activity">
    <reaction evidence="8 10">
        <text>a 2'-deoxyribonucleoside 5'-diphosphate + [thioredoxin]-disulfide + H2O = a ribonucleoside 5'-diphosphate + [thioredoxin]-dithiol</text>
        <dbReference type="Rhea" id="RHEA:23252"/>
        <dbReference type="Rhea" id="RHEA-COMP:10698"/>
        <dbReference type="Rhea" id="RHEA-COMP:10700"/>
        <dbReference type="ChEBI" id="CHEBI:15377"/>
        <dbReference type="ChEBI" id="CHEBI:29950"/>
        <dbReference type="ChEBI" id="CHEBI:50058"/>
        <dbReference type="ChEBI" id="CHEBI:57930"/>
        <dbReference type="ChEBI" id="CHEBI:73316"/>
        <dbReference type="EC" id="1.17.4.1"/>
    </reaction>
</comment>
<dbReference type="FunFam" id="3.20.70.20:FF:000009">
    <property type="entry name" value="Ribonucleoside-diphosphate reductase"/>
    <property type="match status" value="1"/>
</dbReference>
<dbReference type="EC" id="1.17.4.1" evidence="10"/>
<dbReference type="Pfam" id="PF02867">
    <property type="entry name" value="Ribonuc_red_lgC"/>
    <property type="match status" value="1"/>
</dbReference>
<dbReference type="NCBIfam" id="NF005544">
    <property type="entry name" value="PRK07207.1"/>
    <property type="match status" value="1"/>
</dbReference>
<dbReference type="PROSITE" id="PS00089">
    <property type="entry name" value="RIBORED_LARGE"/>
    <property type="match status" value="1"/>
</dbReference>
<dbReference type="PROSITE" id="PS51161">
    <property type="entry name" value="ATP_CONE"/>
    <property type="match status" value="2"/>
</dbReference>
<evidence type="ECO:0000256" key="7">
    <source>
        <dbReference type="ARBA" id="ARBA00024942"/>
    </source>
</evidence>
<keyword evidence="5 10" id="KW-0560">Oxidoreductase</keyword>
<evidence type="ECO:0000256" key="4">
    <source>
        <dbReference type="ARBA" id="ARBA00022840"/>
    </source>
</evidence>
<comment type="function">
    <text evidence="7 10">Provides the precursors necessary for DNA synthesis. Catalyzes the biosynthesis of deoxyribonucleotides from the corresponding ribonucleotides.</text>
</comment>
<dbReference type="PANTHER" id="PTHR11573">
    <property type="entry name" value="RIBONUCLEOSIDE-DIPHOSPHATE REDUCTASE LARGE CHAIN"/>
    <property type="match status" value="1"/>
</dbReference>
<dbReference type="CDD" id="cd01679">
    <property type="entry name" value="RNR_I"/>
    <property type="match status" value="1"/>
</dbReference>
<feature type="domain" description="ATP-cone" evidence="11">
    <location>
        <begin position="3"/>
        <end position="96"/>
    </location>
</feature>
<evidence type="ECO:0000256" key="9">
    <source>
        <dbReference type="PROSITE-ProRule" id="PRU00492"/>
    </source>
</evidence>
<protein>
    <recommendedName>
        <fullName evidence="10">Ribonucleoside-diphosphate reductase</fullName>
        <ecNumber evidence="10">1.17.4.1</ecNumber>
    </recommendedName>
</protein>
<keyword evidence="2" id="KW-0021">Allosteric enzyme</keyword>
<proteinExistence type="inferred from homology"/>
<gene>
    <name evidence="12" type="ORF">A3H53_02240</name>
</gene>
<evidence type="ECO:0000313" key="12">
    <source>
        <dbReference type="EMBL" id="OGI98293.1"/>
    </source>
</evidence>
<keyword evidence="4 9" id="KW-0067">ATP-binding</keyword>
<keyword evidence="6 10" id="KW-0215">Deoxyribonucleotide synthesis</keyword>
<dbReference type="GO" id="GO:0005524">
    <property type="term" value="F:ATP binding"/>
    <property type="evidence" value="ECO:0007669"/>
    <property type="project" value="UniProtKB-UniRule"/>
</dbReference>
<dbReference type="Pfam" id="PF03477">
    <property type="entry name" value="ATP-cone"/>
    <property type="match status" value="2"/>
</dbReference>
<sequence>MITKIKKRNGEIVEFKPNKITTAIQKAYLACQAPASDGKLNEITSRAVSILEKQFTEVTPAVEDVQNAVEKILMEIGDYAVAKAYIIYRYEHTKIREEKRKDVLEKIEKNDLTVIKRNGKTEKYSNRKLKKSLSWAIKGLEKGVDLDLIVSLAEANLYEGIKTVEMAKALVMAARSLIERDPAYSKVAARLLFDSIYKDVIGWEEIDYKNFVEQYRQAFIKNLKKGVEIGRLDPRLLNFDLEAISRFLKPERDDYFMYLGGQTLADRYFISNPQTKEILEAPQAFWLRVAMGLSLAEENKIEQTEKFYDIISTLRFVPSTPTLFHAGTLHPQLSSCYLTTIDDSLDHIFKSIGDNAQLSKWSGGVANDWTNLRATGALIKGTGVESQGVIPFLKIANDTTVAINRSGRRRGATCAYLENWHIDFEDFLELRKNTGDERRRTHDMNIASWISDLFMKRVINDDNWTLFSPDETPDLHHLYGRNFEKRYFYYESLAREGKIRIFKTVRAKDLWKKMIVMLFETGHPWMTWKDPSNIRSPQDHVGVVHSSNLCTEITLNTSPEETAVCNLGSVNLVRHVIDQKFNVELLQETVKIAMRMLDNVIDINFYPTVEAKVSNLKHRPVGLGVMGFTDTLYLLGINFDSEQSVDFADFCQEVISYSAILTSAQLAGERGTYQSFRGSKWDRGILPMDTLNLLEVERGEKIPVERTARLDWQLVREEIKKHGMRNSNCMAIAPTATIANIAGCFPSIEPIYKNVYVKSNMSGEFTVINQYLVEDLKKLNLWNLTLLEEIKAADGNLQTLSKIPVNLREKYKEVFEIEPEWLIKAAAYRGKWIDQSQSLNLFVKGNSGKKISDMYLYAWSLGLKTTYYLRTLAVTSVEKSTLDLVKQQNVAATLTPTQPAIVQPYLEPKLEPQIQPLTTPLMATSAVAVNTATVAAQEETVTKLMLCKIDDPDCEACQ</sequence>